<proteinExistence type="predicted"/>
<gene>
    <name evidence="2" type="ORF">O181_012501</name>
</gene>
<feature type="compositionally biased region" description="Polar residues" evidence="1">
    <location>
        <begin position="136"/>
        <end position="156"/>
    </location>
</feature>
<dbReference type="AlphaFoldDB" id="A0A9Q3BUR0"/>
<accession>A0A9Q3BUR0</accession>
<dbReference type="EMBL" id="AVOT02003201">
    <property type="protein sequence ID" value="MBW0472786.1"/>
    <property type="molecule type" value="Genomic_DNA"/>
</dbReference>
<organism evidence="2 3">
    <name type="scientific">Austropuccinia psidii MF-1</name>
    <dbReference type="NCBI Taxonomy" id="1389203"/>
    <lineage>
        <taxon>Eukaryota</taxon>
        <taxon>Fungi</taxon>
        <taxon>Dikarya</taxon>
        <taxon>Basidiomycota</taxon>
        <taxon>Pucciniomycotina</taxon>
        <taxon>Pucciniomycetes</taxon>
        <taxon>Pucciniales</taxon>
        <taxon>Sphaerophragmiaceae</taxon>
        <taxon>Austropuccinia</taxon>
    </lineage>
</organism>
<protein>
    <submittedName>
        <fullName evidence="2">Uncharacterized protein</fullName>
    </submittedName>
</protein>
<reference evidence="2" key="1">
    <citation type="submission" date="2021-03" db="EMBL/GenBank/DDBJ databases">
        <title>Draft genome sequence of rust myrtle Austropuccinia psidii MF-1, a brazilian biotype.</title>
        <authorList>
            <person name="Quecine M.C."/>
            <person name="Pachon D.M.R."/>
            <person name="Bonatelli M.L."/>
            <person name="Correr F.H."/>
            <person name="Franceschini L.M."/>
            <person name="Leite T.F."/>
            <person name="Margarido G.R.A."/>
            <person name="Almeida C.A."/>
            <person name="Ferrarezi J.A."/>
            <person name="Labate C.A."/>
        </authorList>
    </citation>
    <scope>NUCLEOTIDE SEQUENCE</scope>
    <source>
        <strain evidence="2">MF-1</strain>
    </source>
</reference>
<sequence length="296" mass="34433">MDNKRFNIASHWEELDESCQKIFLQEIDFKDLMVITKGLNPIRKRTADPDREYSHSFRLTRSRPEQLSSGFTPFRHQQISDQESPFFIIPSSFLEKTRIQGQKQDLFQPKAERVRPNDPEAAGLGESSAQKPEIVVNTSRISSPTKRNITPTQTEHNVVTHESNLNSDKNGYKCPNFQCKLKRINEIWQRNAILQEATIKAIQESCAQLRKASDKTNRRLNQVFEEQNHCKRDRDCLDQEINKFFNVYQNMKPQPEGHALENPYHQEDIKPDAVLVNKARSPSQYQDGDNISYSEK</sequence>
<comment type="caution">
    <text evidence="2">The sequence shown here is derived from an EMBL/GenBank/DDBJ whole genome shotgun (WGS) entry which is preliminary data.</text>
</comment>
<name>A0A9Q3BUR0_9BASI</name>
<evidence type="ECO:0000256" key="1">
    <source>
        <dbReference type="SAM" id="MobiDB-lite"/>
    </source>
</evidence>
<keyword evidence="3" id="KW-1185">Reference proteome</keyword>
<evidence type="ECO:0000313" key="2">
    <source>
        <dbReference type="EMBL" id="MBW0472786.1"/>
    </source>
</evidence>
<evidence type="ECO:0000313" key="3">
    <source>
        <dbReference type="Proteomes" id="UP000765509"/>
    </source>
</evidence>
<feature type="region of interest" description="Disordered" evidence="1">
    <location>
        <begin position="104"/>
        <end position="156"/>
    </location>
</feature>
<dbReference type="Proteomes" id="UP000765509">
    <property type="component" value="Unassembled WGS sequence"/>
</dbReference>